<organism evidence="1">
    <name type="scientific">Bacillus phage Adastra</name>
    <dbReference type="NCBI Taxonomy" id="3143958"/>
    <lineage>
        <taxon>Viruses</taxon>
        <taxon>Duplodnaviria</taxon>
        <taxon>Heunggongvirae</taxon>
        <taxon>Uroviricota</taxon>
        <taxon>Caudoviricetes</taxon>
        <taxon>Herelleviridae</taxon>
        <taxon>Spounavirinae</taxon>
        <taxon>Okubovirus</taxon>
    </lineage>
</organism>
<protein>
    <submittedName>
        <fullName evidence="1">Uncharacterized protein</fullName>
    </submittedName>
</protein>
<name>A0AAU8BBD9_9CAUD</name>
<dbReference type="EMBL" id="PP819608">
    <property type="protein sequence ID" value="XCD09656.1"/>
    <property type="molecule type" value="Genomic_DNA"/>
</dbReference>
<gene>
    <name evidence="1" type="ORF">Adastra111</name>
</gene>
<evidence type="ECO:0000313" key="1">
    <source>
        <dbReference type="EMBL" id="XCD09656.1"/>
    </source>
</evidence>
<proteinExistence type="predicted"/>
<accession>A0AAU8BBD9</accession>
<reference evidence="1" key="1">
    <citation type="submission" date="2024-05" db="EMBL/GenBank/DDBJ databases">
        <authorList>
            <person name="Herbig A.F."/>
            <person name="Pendergrass E.L."/>
        </authorList>
    </citation>
    <scope>NUCLEOTIDE SEQUENCE</scope>
</reference>
<sequence length="58" mass="6596">MSFTQKHKTDCGVSRVSDFQITKLVEHGGSMWTIEQLFRMVSGVPRTLRNQKKNAVVS</sequence>